<dbReference type="PIRSF" id="PIRSF000513">
    <property type="entry name" value="Thz_kinase"/>
    <property type="match status" value="1"/>
</dbReference>
<dbReference type="GO" id="GO:0009229">
    <property type="term" value="P:thiamine diphosphate biosynthetic process"/>
    <property type="evidence" value="ECO:0007669"/>
    <property type="project" value="UniProtKB-UniRule"/>
</dbReference>
<dbReference type="HAMAP" id="MF_00228">
    <property type="entry name" value="Thz_kinase"/>
    <property type="match status" value="1"/>
</dbReference>
<evidence type="ECO:0000256" key="8">
    <source>
        <dbReference type="ARBA" id="ARBA00022840"/>
    </source>
</evidence>
<feature type="binding site" evidence="11">
    <location>
        <position position="135"/>
    </location>
    <ligand>
        <name>ATP</name>
        <dbReference type="ChEBI" id="CHEBI:30616"/>
    </ligand>
</feature>
<dbReference type="GO" id="GO:0009228">
    <property type="term" value="P:thiamine biosynthetic process"/>
    <property type="evidence" value="ECO:0007669"/>
    <property type="project" value="UniProtKB-KW"/>
</dbReference>
<dbReference type="GO" id="GO:0000287">
    <property type="term" value="F:magnesium ion binding"/>
    <property type="evidence" value="ECO:0007669"/>
    <property type="project" value="UniProtKB-UniRule"/>
</dbReference>
<evidence type="ECO:0000256" key="4">
    <source>
        <dbReference type="ARBA" id="ARBA00022679"/>
    </source>
</evidence>
<gene>
    <name evidence="11 12" type="primary">thiM</name>
    <name evidence="12" type="ORF">H9870_10850</name>
</gene>
<evidence type="ECO:0000256" key="5">
    <source>
        <dbReference type="ARBA" id="ARBA00022723"/>
    </source>
</evidence>
<protein>
    <recommendedName>
        <fullName evidence="11">Hydroxyethylthiazole kinase</fullName>
        <ecNumber evidence="11">2.7.1.50</ecNumber>
    </recommendedName>
    <alternativeName>
        <fullName evidence="11">4-methyl-5-beta-hydroxyethylthiazole kinase</fullName>
        <shortName evidence="11">TH kinase</shortName>
        <shortName evidence="11">Thz kinase</shortName>
    </alternativeName>
</protein>
<dbReference type="InterPro" id="IPR029056">
    <property type="entry name" value="Ribokinase-like"/>
</dbReference>
<feature type="binding site" evidence="11">
    <location>
        <position position="60"/>
    </location>
    <ligand>
        <name>substrate</name>
    </ligand>
</feature>
<comment type="catalytic activity">
    <reaction evidence="1 11">
        <text>5-(2-hydroxyethyl)-4-methylthiazole + ATP = 4-methyl-5-(2-phosphooxyethyl)-thiazole + ADP + H(+)</text>
        <dbReference type="Rhea" id="RHEA:24212"/>
        <dbReference type="ChEBI" id="CHEBI:15378"/>
        <dbReference type="ChEBI" id="CHEBI:17957"/>
        <dbReference type="ChEBI" id="CHEBI:30616"/>
        <dbReference type="ChEBI" id="CHEBI:58296"/>
        <dbReference type="ChEBI" id="CHEBI:456216"/>
        <dbReference type="EC" id="2.7.1.50"/>
    </reaction>
</comment>
<evidence type="ECO:0000313" key="12">
    <source>
        <dbReference type="EMBL" id="HIW92145.1"/>
    </source>
</evidence>
<reference evidence="12" key="1">
    <citation type="journal article" date="2021" name="PeerJ">
        <title>Extensive microbial diversity within the chicken gut microbiome revealed by metagenomics and culture.</title>
        <authorList>
            <person name="Gilroy R."/>
            <person name="Ravi A."/>
            <person name="Getino M."/>
            <person name="Pursley I."/>
            <person name="Horton D.L."/>
            <person name="Alikhan N.F."/>
            <person name="Baker D."/>
            <person name="Gharbi K."/>
            <person name="Hall N."/>
            <person name="Watson M."/>
            <person name="Adriaenssens E.M."/>
            <person name="Foster-Nyarko E."/>
            <person name="Jarju S."/>
            <person name="Secka A."/>
            <person name="Antonio M."/>
            <person name="Oren A."/>
            <person name="Chaudhuri R.R."/>
            <person name="La Ragione R."/>
            <person name="Hildebrand F."/>
            <person name="Pallen M.J."/>
        </authorList>
    </citation>
    <scope>NUCLEOTIDE SEQUENCE</scope>
    <source>
        <strain evidence="12">CHK32-1732</strain>
    </source>
</reference>
<dbReference type="NCBIfam" id="NF006830">
    <property type="entry name" value="PRK09355.1"/>
    <property type="match status" value="1"/>
</dbReference>
<keyword evidence="9 11" id="KW-0460">Magnesium</keyword>
<dbReference type="SUPFAM" id="SSF53613">
    <property type="entry name" value="Ribokinase-like"/>
    <property type="match status" value="1"/>
</dbReference>
<dbReference type="AlphaFoldDB" id="A0A9D1UMS4"/>
<feature type="binding site" evidence="11">
    <location>
        <position position="208"/>
    </location>
    <ligand>
        <name>substrate</name>
    </ligand>
</feature>
<dbReference type="InterPro" id="IPR000417">
    <property type="entry name" value="Hyethyz_kinase"/>
</dbReference>
<dbReference type="CDD" id="cd01170">
    <property type="entry name" value="THZ_kinase"/>
    <property type="match status" value="1"/>
</dbReference>
<comment type="cofactor">
    <cofactor evidence="2 11">
        <name>Mg(2+)</name>
        <dbReference type="ChEBI" id="CHEBI:18420"/>
    </cofactor>
</comment>
<comment type="similarity">
    <text evidence="11">Belongs to the Thz kinase family.</text>
</comment>
<keyword evidence="6 11" id="KW-0547">Nucleotide-binding</keyword>
<evidence type="ECO:0000256" key="10">
    <source>
        <dbReference type="ARBA" id="ARBA00022977"/>
    </source>
</evidence>
<comment type="pathway">
    <text evidence="3 11">Cofactor biosynthesis; thiamine diphosphate biosynthesis; 4-methyl-5-(2-phosphoethyl)-thiazole from 5-(2-hydroxyethyl)-4-methylthiazole: step 1/1.</text>
</comment>
<evidence type="ECO:0000256" key="1">
    <source>
        <dbReference type="ARBA" id="ARBA00001771"/>
    </source>
</evidence>
<comment type="function">
    <text evidence="11">Catalyzes the phosphorylation of the hydroxyl group of 4-methyl-5-beta-hydroxyethylthiazole (THZ).</text>
</comment>
<dbReference type="Proteomes" id="UP000824190">
    <property type="component" value="Unassembled WGS sequence"/>
</dbReference>
<dbReference type="PRINTS" id="PR01099">
    <property type="entry name" value="HYETHTZKNASE"/>
</dbReference>
<name>A0A9D1UMS4_9CORY</name>
<sequence>MANAANTANTAFTTATLAQAFDTAQAEFRQAPPLVQCLTNVVVPQITANVLLAAGASPAMVDTPEEAADFAAIASGVLINTGSPTAAQYSAMREAVRGATANGTPWVLDPVACGGPAARTDFARDIVSHRPAAVRGNASEIIALSGIAAGGRGVDSTDEVSAALDAARELANRTGAVVAVSGPRDLIVSADRVTWLRSGDPMMQLVIGTGCSLGSLCAVYLSTSLDPHDAVLAAHAHVGAAGSIAAEKSTGPGSFSVAWLDALHALRSPHTGGGSPLADLVEVEEAGA</sequence>
<dbReference type="GO" id="GO:0005524">
    <property type="term" value="F:ATP binding"/>
    <property type="evidence" value="ECO:0007669"/>
    <property type="project" value="UniProtKB-UniRule"/>
</dbReference>
<evidence type="ECO:0000256" key="6">
    <source>
        <dbReference type="ARBA" id="ARBA00022741"/>
    </source>
</evidence>
<keyword evidence="5 11" id="KW-0479">Metal-binding</keyword>
<organism evidence="12 13">
    <name type="scientific">Candidatus Corynebacterium avicola</name>
    <dbReference type="NCBI Taxonomy" id="2838527"/>
    <lineage>
        <taxon>Bacteria</taxon>
        <taxon>Bacillati</taxon>
        <taxon>Actinomycetota</taxon>
        <taxon>Actinomycetes</taxon>
        <taxon>Mycobacteriales</taxon>
        <taxon>Corynebacteriaceae</taxon>
        <taxon>Corynebacterium</taxon>
    </lineage>
</organism>
<dbReference type="EMBL" id="DXGC01000089">
    <property type="protein sequence ID" value="HIW92145.1"/>
    <property type="molecule type" value="Genomic_DNA"/>
</dbReference>
<keyword evidence="7 11" id="KW-0418">Kinase</keyword>
<evidence type="ECO:0000256" key="3">
    <source>
        <dbReference type="ARBA" id="ARBA00004868"/>
    </source>
</evidence>
<dbReference type="EC" id="2.7.1.50" evidence="11"/>
<evidence type="ECO:0000313" key="13">
    <source>
        <dbReference type="Proteomes" id="UP000824190"/>
    </source>
</evidence>
<evidence type="ECO:0000256" key="2">
    <source>
        <dbReference type="ARBA" id="ARBA00001946"/>
    </source>
</evidence>
<reference evidence="12" key="2">
    <citation type="submission" date="2021-04" db="EMBL/GenBank/DDBJ databases">
        <authorList>
            <person name="Gilroy R."/>
        </authorList>
    </citation>
    <scope>NUCLEOTIDE SEQUENCE</scope>
    <source>
        <strain evidence="12">CHK32-1732</strain>
    </source>
</reference>
<evidence type="ECO:0000256" key="9">
    <source>
        <dbReference type="ARBA" id="ARBA00022842"/>
    </source>
</evidence>
<evidence type="ECO:0000256" key="11">
    <source>
        <dbReference type="HAMAP-Rule" id="MF_00228"/>
    </source>
</evidence>
<dbReference type="Pfam" id="PF02110">
    <property type="entry name" value="HK"/>
    <property type="match status" value="1"/>
</dbReference>
<evidence type="ECO:0000256" key="7">
    <source>
        <dbReference type="ARBA" id="ARBA00022777"/>
    </source>
</evidence>
<feature type="binding site" evidence="11">
    <location>
        <position position="181"/>
    </location>
    <ligand>
        <name>ATP</name>
        <dbReference type="ChEBI" id="CHEBI:30616"/>
    </ligand>
</feature>
<accession>A0A9D1UMS4</accession>
<dbReference type="GO" id="GO:0004417">
    <property type="term" value="F:hydroxyethylthiazole kinase activity"/>
    <property type="evidence" value="ECO:0007669"/>
    <property type="project" value="UniProtKB-UniRule"/>
</dbReference>
<comment type="caution">
    <text evidence="12">The sequence shown here is derived from an EMBL/GenBank/DDBJ whole genome shotgun (WGS) entry which is preliminary data.</text>
</comment>
<dbReference type="Gene3D" id="3.40.1190.20">
    <property type="match status" value="1"/>
</dbReference>
<keyword evidence="10 11" id="KW-0784">Thiamine biosynthesis</keyword>
<keyword evidence="4 11" id="KW-0808">Transferase</keyword>
<proteinExistence type="inferred from homology"/>
<keyword evidence="8 11" id="KW-0067">ATP-binding</keyword>